<feature type="region of interest" description="Disordered" evidence="1">
    <location>
        <begin position="143"/>
        <end position="166"/>
    </location>
</feature>
<keyword evidence="2" id="KW-1133">Transmembrane helix</keyword>
<proteinExistence type="predicted"/>
<keyword evidence="4" id="KW-1185">Reference proteome</keyword>
<gene>
    <name evidence="3" type="ORF">U9M48_010985</name>
</gene>
<feature type="transmembrane region" description="Helical" evidence="2">
    <location>
        <begin position="119"/>
        <end position="136"/>
    </location>
</feature>
<evidence type="ECO:0000313" key="4">
    <source>
        <dbReference type="Proteomes" id="UP001341281"/>
    </source>
</evidence>
<feature type="region of interest" description="Disordered" evidence="1">
    <location>
        <begin position="41"/>
        <end position="89"/>
    </location>
</feature>
<accession>A0AAQ3WGP1</accession>
<keyword evidence="2" id="KW-0472">Membrane</keyword>
<evidence type="ECO:0000313" key="3">
    <source>
        <dbReference type="EMBL" id="WVZ61056.1"/>
    </source>
</evidence>
<name>A0AAQ3WGP1_PASNO</name>
<organism evidence="3 4">
    <name type="scientific">Paspalum notatum var. saurae</name>
    <dbReference type="NCBI Taxonomy" id="547442"/>
    <lineage>
        <taxon>Eukaryota</taxon>
        <taxon>Viridiplantae</taxon>
        <taxon>Streptophyta</taxon>
        <taxon>Embryophyta</taxon>
        <taxon>Tracheophyta</taxon>
        <taxon>Spermatophyta</taxon>
        <taxon>Magnoliopsida</taxon>
        <taxon>Liliopsida</taxon>
        <taxon>Poales</taxon>
        <taxon>Poaceae</taxon>
        <taxon>PACMAD clade</taxon>
        <taxon>Panicoideae</taxon>
        <taxon>Andropogonodae</taxon>
        <taxon>Paspaleae</taxon>
        <taxon>Paspalinae</taxon>
        <taxon>Paspalum</taxon>
    </lineage>
</organism>
<evidence type="ECO:0000256" key="2">
    <source>
        <dbReference type="SAM" id="Phobius"/>
    </source>
</evidence>
<reference evidence="3 4" key="1">
    <citation type="submission" date="2024-02" db="EMBL/GenBank/DDBJ databases">
        <title>High-quality chromosome-scale genome assembly of Pensacola bahiagrass (Paspalum notatum Flugge var. saurae).</title>
        <authorList>
            <person name="Vega J.M."/>
            <person name="Podio M."/>
            <person name="Orjuela J."/>
            <person name="Siena L.A."/>
            <person name="Pessino S.C."/>
            <person name="Combes M.C."/>
            <person name="Mariac C."/>
            <person name="Albertini E."/>
            <person name="Pupilli F."/>
            <person name="Ortiz J.P.A."/>
            <person name="Leblanc O."/>
        </authorList>
    </citation>
    <scope>NUCLEOTIDE SEQUENCE [LARGE SCALE GENOMIC DNA]</scope>
    <source>
        <strain evidence="3">R1</strain>
        <tissue evidence="3">Leaf</tissue>
    </source>
</reference>
<dbReference type="AlphaFoldDB" id="A0AAQ3WGP1"/>
<feature type="compositionally biased region" description="Low complexity" evidence="1">
    <location>
        <begin position="56"/>
        <end position="68"/>
    </location>
</feature>
<evidence type="ECO:0000256" key="1">
    <source>
        <dbReference type="SAM" id="MobiDB-lite"/>
    </source>
</evidence>
<sequence length="166" mass="18285">MAPPVPYFRTVMYTAWPFVRRWLTLYLLEAAAEHMPDIGDYWPSSESEDAMEKPEAASSDQSPPAAESSSEKSRAAPESTLKSIQAAPAEGDEAVEVCLSLVTECFAETDSSENRPGDLIPWLLLIVLLLLLYYGLPYLSSRGRDDEPGPPVADAHTGVETQARRR</sequence>
<dbReference type="Proteomes" id="UP001341281">
    <property type="component" value="Chromosome 02"/>
</dbReference>
<dbReference type="EMBL" id="CP144746">
    <property type="protein sequence ID" value="WVZ61056.1"/>
    <property type="molecule type" value="Genomic_DNA"/>
</dbReference>
<protein>
    <submittedName>
        <fullName evidence="3">Uncharacterized protein</fullName>
    </submittedName>
</protein>
<keyword evidence="2" id="KW-0812">Transmembrane</keyword>